<evidence type="ECO:0000313" key="10">
    <source>
        <dbReference type="EMBL" id="EGD47798.1"/>
    </source>
</evidence>
<dbReference type="OrthoDB" id="9803304at2"/>
<feature type="binding site" evidence="5">
    <location>
        <position position="123"/>
    </location>
    <ligand>
        <name>NAD(+)</name>
        <dbReference type="ChEBI" id="CHEBI:57540"/>
    </ligand>
</feature>
<evidence type="ECO:0000256" key="1">
    <source>
        <dbReference type="ARBA" id="ARBA00007406"/>
    </source>
</evidence>
<dbReference type="PANTHER" id="PTHR43148">
    <property type="entry name" value="GLYCERALDEHYDE-3-PHOSPHATE DEHYDROGENASE 2"/>
    <property type="match status" value="1"/>
</dbReference>
<evidence type="ECO:0000256" key="3">
    <source>
        <dbReference type="PIRSR" id="PIRSR000149-1"/>
    </source>
</evidence>
<sequence>MAVRIGINGFGRIGRNSFKVLLEKYSEDLEVVAINDLTAPETLAHLLKYDSVFGRYNGLVEVCKNGLKVNGRPVKILSEKDPASINWGDMGVDIVLESTGLFSKREKAQLHITKGNAKKVIISAPSPDDDITVVMGVNHDRYDAKKHNIISNASCTTNCLSPLAKVLNDNFGIVRGLMTTVHAYTNDQKILDLPHKDLRRARAANVSIIPTKTGATKAVEKVLPELAGKLSGLALRVPTFAVSVVDLVIETEMLVVKNDVNAALIEASEGNMKGILGYTQEPLVSIDFKGQSESSIVDALSTIVINDNMIKVVAWYDNEWGYSNRYADLAAFVAKKGFN</sequence>
<gene>
    <name evidence="10" type="ORF">Cpap_2201</name>
</gene>
<evidence type="ECO:0000256" key="6">
    <source>
        <dbReference type="PIRSR" id="PIRSR000149-4"/>
    </source>
</evidence>
<feature type="binding site" evidence="4">
    <location>
        <begin position="154"/>
        <end position="156"/>
    </location>
    <ligand>
        <name>D-glyceraldehyde 3-phosphate</name>
        <dbReference type="ChEBI" id="CHEBI:59776"/>
    </ligand>
</feature>
<feature type="active site" description="Nucleophile" evidence="3">
    <location>
        <position position="155"/>
    </location>
</feature>
<dbReference type="CDD" id="cd05214">
    <property type="entry name" value="GAPDH_I_N"/>
    <property type="match status" value="1"/>
</dbReference>
<dbReference type="Pfam" id="PF00044">
    <property type="entry name" value="Gp_dh_N"/>
    <property type="match status" value="1"/>
</dbReference>
<feature type="site" description="Activates thiol group during catalysis" evidence="6">
    <location>
        <position position="182"/>
    </location>
</feature>
<feature type="binding site" evidence="5">
    <location>
        <begin position="12"/>
        <end position="13"/>
    </location>
    <ligand>
        <name>NAD(+)</name>
        <dbReference type="ChEBI" id="CHEBI:57540"/>
    </ligand>
</feature>
<reference evidence="10" key="1">
    <citation type="submission" date="2009-07" db="EMBL/GenBank/DDBJ databases">
        <authorList>
            <consortium name="US DOE Joint Genome Institute (JGI-PGF)"/>
            <person name="Lucas S."/>
            <person name="Copeland A."/>
            <person name="Lapidus A."/>
            <person name="Glavina del Rio T."/>
            <person name="Tice H."/>
            <person name="Bruce D."/>
            <person name="Goodwin L."/>
            <person name="Pitluck S."/>
            <person name="Larimer F."/>
            <person name="Land M.L."/>
            <person name="Mouttaki H."/>
            <person name="He Z."/>
            <person name="Zhou J."/>
            <person name="Hemme C.L."/>
        </authorList>
    </citation>
    <scope>NUCLEOTIDE SEQUENCE [LARGE SCALE GENOMIC DNA]</scope>
    <source>
        <strain evidence="10">DSM 2782</strain>
    </source>
</reference>
<keyword evidence="5" id="KW-0520">NAD</keyword>
<evidence type="ECO:0000313" key="11">
    <source>
        <dbReference type="Proteomes" id="UP000003860"/>
    </source>
</evidence>
<feature type="domain" description="Glyceraldehyde 3-phosphate dehydrogenase NAD(P) binding" evidence="9">
    <location>
        <begin position="3"/>
        <end position="155"/>
    </location>
</feature>
<feature type="binding site" evidence="4">
    <location>
        <begin position="213"/>
        <end position="214"/>
    </location>
    <ligand>
        <name>D-glyceraldehyde 3-phosphate</name>
        <dbReference type="ChEBI" id="CHEBI:59776"/>
    </ligand>
</feature>
<dbReference type="SMART" id="SM00846">
    <property type="entry name" value="Gp_dh_N"/>
    <property type="match status" value="1"/>
</dbReference>
<dbReference type="Gene3D" id="3.40.50.720">
    <property type="entry name" value="NAD(P)-binding Rossmann-like Domain"/>
    <property type="match status" value="1"/>
</dbReference>
<feature type="binding site" evidence="5">
    <location>
        <position position="36"/>
    </location>
    <ligand>
        <name>NAD(+)</name>
        <dbReference type="ChEBI" id="CHEBI:57540"/>
    </ligand>
</feature>
<dbReference type="PRINTS" id="PR00078">
    <property type="entry name" value="G3PDHDRGNASE"/>
</dbReference>
<evidence type="ECO:0000256" key="8">
    <source>
        <dbReference type="RuleBase" id="RU361160"/>
    </source>
</evidence>
<evidence type="ECO:0000259" key="9">
    <source>
        <dbReference type="SMART" id="SM00846"/>
    </source>
</evidence>
<feature type="binding site" evidence="4">
    <location>
        <position position="236"/>
    </location>
    <ligand>
        <name>D-glyceraldehyde 3-phosphate</name>
        <dbReference type="ChEBI" id="CHEBI:59776"/>
    </ligand>
</feature>
<dbReference type="GO" id="GO:0051287">
    <property type="term" value="F:NAD binding"/>
    <property type="evidence" value="ECO:0007669"/>
    <property type="project" value="InterPro"/>
</dbReference>
<accession>F1TCT1</accession>
<keyword evidence="2 8" id="KW-0560">Oxidoreductase</keyword>
<dbReference type="Pfam" id="PF02800">
    <property type="entry name" value="Gp_dh_C"/>
    <property type="match status" value="1"/>
</dbReference>
<feature type="binding site" evidence="4">
    <location>
        <position position="185"/>
    </location>
    <ligand>
        <name>D-glyceraldehyde 3-phosphate</name>
        <dbReference type="ChEBI" id="CHEBI:59776"/>
    </ligand>
</feature>
<dbReference type="GO" id="GO:0050661">
    <property type="term" value="F:NADP binding"/>
    <property type="evidence" value="ECO:0007669"/>
    <property type="project" value="InterPro"/>
</dbReference>
<dbReference type="PIRSF" id="PIRSF000149">
    <property type="entry name" value="GAP_DH"/>
    <property type="match status" value="1"/>
</dbReference>
<dbReference type="GO" id="GO:0006006">
    <property type="term" value="P:glucose metabolic process"/>
    <property type="evidence" value="ECO:0007669"/>
    <property type="project" value="InterPro"/>
</dbReference>
<dbReference type="InterPro" id="IPR020831">
    <property type="entry name" value="GlycerAld/Erythrose_P_DH"/>
</dbReference>
<dbReference type="Gene3D" id="3.30.360.10">
    <property type="entry name" value="Dihydrodipicolinate Reductase, domain 2"/>
    <property type="match status" value="1"/>
</dbReference>
<dbReference type="GO" id="GO:0016620">
    <property type="term" value="F:oxidoreductase activity, acting on the aldehyde or oxo group of donors, NAD or NADP as acceptor"/>
    <property type="evidence" value="ECO:0007669"/>
    <property type="project" value="InterPro"/>
</dbReference>
<dbReference type="FunFam" id="3.30.360.10:FF:000002">
    <property type="entry name" value="Glyceraldehyde-3-phosphate dehydrogenase"/>
    <property type="match status" value="1"/>
</dbReference>
<comment type="caution">
    <text evidence="10">The sequence shown here is derived from an EMBL/GenBank/DDBJ whole genome shotgun (WGS) entry which is preliminary data.</text>
</comment>
<keyword evidence="11" id="KW-1185">Reference proteome</keyword>
<dbReference type="EC" id="1.2.1.-" evidence="8"/>
<evidence type="ECO:0000256" key="2">
    <source>
        <dbReference type="ARBA" id="ARBA00023002"/>
    </source>
</evidence>
<evidence type="ECO:0000256" key="7">
    <source>
        <dbReference type="RuleBase" id="RU000397"/>
    </source>
</evidence>
<dbReference type="STRING" id="588581.Cpap_2201"/>
<feature type="binding site" evidence="5">
    <location>
        <position position="318"/>
    </location>
    <ligand>
        <name>NAD(+)</name>
        <dbReference type="ChEBI" id="CHEBI:57540"/>
    </ligand>
</feature>
<name>F1TCT1_9FIRM</name>
<dbReference type="SUPFAM" id="SSF51735">
    <property type="entry name" value="NAD(P)-binding Rossmann-fold domains"/>
    <property type="match status" value="1"/>
</dbReference>
<reference evidence="10" key="2">
    <citation type="submission" date="2011-01" db="EMBL/GenBank/DDBJ databases">
        <title>The Non-contiguous Finished genome of Clostridium papyrosolvens.</title>
        <authorList>
            <person name="Lucas S."/>
            <person name="Copeland A."/>
            <person name="Lapidus A."/>
            <person name="Cheng J.-F."/>
            <person name="Goodwin L."/>
            <person name="Pitluck S."/>
            <person name="Misra M."/>
            <person name="Chertkov O."/>
            <person name="Detter J.C."/>
            <person name="Han C."/>
            <person name="Tapia R."/>
            <person name="Land M."/>
            <person name="Hauser L."/>
            <person name="Kyrpides N."/>
            <person name="Ivanova N."/>
            <person name="Pagani I."/>
            <person name="Mouttaki H."/>
            <person name="He Z."/>
            <person name="Zhou J."/>
            <person name="Hemme C.L."/>
            <person name="Woyke T."/>
        </authorList>
    </citation>
    <scope>NUCLEOTIDE SEQUENCE [LARGE SCALE GENOMIC DNA]</scope>
    <source>
        <strain evidence="10">DSM 2782</strain>
    </source>
</reference>
<dbReference type="eggNOG" id="COG0057">
    <property type="taxonomic scope" value="Bacteria"/>
</dbReference>
<dbReference type="RefSeq" id="WP_004619134.1">
    <property type="nucleotide sequence ID" value="NZ_ACXX02000006.1"/>
</dbReference>
<dbReference type="SUPFAM" id="SSF55347">
    <property type="entry name" value="Glyceraldehyde-3-phosphate dehydrogenase-like, C-terminal domain"/>
    <property type="match status" value="1"/>
</dbReference>
<protein>
    <recommendedName>
        <fullName evidence="8">Glyceraldehyde-3-phosphate dehydrogenase</fullName>
        <ecNumber evidence="8">1.2.1.-</ecNumber>
    </recommendedName>
</protein>
<dbReference type="InterPro" id="IPR020828">
    <property type="entry name" value="GlycerAld_3-P_DH_NAD(P)-bd"/>
</dbReference>
<proteinExistence type="inferred from homology"/>
<evidence type="ECO:0000256" key="4">
    <source>
        <dbReference type="PIRSR" id="PIRSR000149-2"/>
    </source>
</evidence>
<dbReference type="InterPro" id="IPR020829">
    <property type="entry name" value="GlycerAld_3-P_DH_cat"/>
</dbReference>
<dbReference type="InterPro" id="IPR020830">
    <property type="entry name" value="GlycerAld_3-P_DH_AS"/>
</dbReference>
<dbReference type="InterPro" id="IPR036291">
    <property type="entry name" value="NAD(P)-bd_dom_sf"/>
</dbReference>
<dbReference type="FunFam" id="3.40.50.720:FF:000001">
    <property type="entry name" value="Glyceraldehyde-3-phosphate dehydrogenase"/>
    <property type="match status" value="1"/>
</dbReference>
<dbReference type="PROSITE" id="PS00071">
    <property type="entry name" value="GAPDH"/>
    <property type="match status" value="1"/>
</dbReference>
<evidence type="ECO:0000256" key="5">
    <source>
        <dbReference type="PIRSR" id="PIRSR000149-3"/>
    </source>
</evidence>
<comment type="similarity">
    <text evidence="1 7">Belongs to the glyceraldehyde-3-phosphate dehydrogenase family.</text>
</comment>
<dbReference type="AlphaFoldDB" id="F1TCT1"/>
<dbReference type="CDD" id="cd18126">
    <property type="entry name" value="GAPDH_I_C"/>
    <property type="match status" value="1"/>
</dbReference>
<dbReference type="NCBIfam" id="TIGR01534">
    <property type="entry name" value="GAPDH-I"/>
    <property type="match status" value="1"/>
</dbReference>
<dbReference type="EMBL" id="ACXX02000006">
    <property type="protein sequence ID" value="EGD47798.1"/>
    <property type="molecule type" value="Genomic_DNA"/>
</dbReference>
<organism evidence="10 11">
    <name type="scientific">Ruminiclostridium papyrosolvens DSM 2782</name>
    <dbReference type="NCBI Taxonomy" id="588581"/>
    <lineage>
        <taxon>Bacteria</taxon>
        <taxon>Bacillati</taxon>
        <taxon>Bacillota</taxon>
        <taxon>Clostridia</taxon>
        <taxon>Eubacteriales</taxon>
        <taxon>Oscillospiraceae</taxon>
        <taxon>Ruminiclostridium</taxon>
    </lineage>
</organism>
<dbReference type="Proteomes" id="UP000003860">
    <property type="component" value="Unassembled WGS sequence"/>
</dbReference>
<keyword evidence="5" id="KW-0547">Nucleotide-binding</keyword>
<dbReference type="InterPro" id="IPR006424">
    <property type="entry name" value="Glyceraldehyde-3-P_DH_1"/>
</dbReference>